<keyword evidence="9" id="KW-1185">Reference proteome</keyword>
<keyword evidence="4" id="KW-0539">Nucleus</keyword>
<evidence type="ECO:0000256" key="2">
    <source>
        <dbReference type="ARBA" id="ARBA00023015"/>
    </source>
</evidence>
<feature type="signal peptide" evidence="6">
    <location>
        <begin position="1"/>
        <end position="22"/>
    </location>
</feature>
<dbReference type="InterPro" id="IPR009072">
    <property type="entry name" value="Histone-fold"/>
</dbReference>
<feature type="chain" id="PRO_5021996458" evidence="6">
    <location>
        <begin position="23"/>
        <end position="1195"/>
    </location>
</feature>
<organism evidence="8 9">
    <name type="scientific">Schizophyllum amplum</name>
    <dbReference type="NCBI Taxonomy" id="97359"/>
    <lineage>
        <taxon>Eukaryota</taxon>
        <taxon>Fungi</taxon>
        <taxon>Dikarya</taxon>
        <taxon>Basidiomycota</taxon>
        <taxon>Agaricomycotina</taxon>
        <taxon>Agaricomycetes</taxon>
        <taxon>Agaricomycetidae</taxon>
        <taxon>Agaricales</taxon>
        <taxon>Schizophyllaceae</taxon>
        <taxon>Schizophyllum</taxon>
    </lineage>
</organism>
<dbReference type="SUPFAM" id="SSF47113">
    <property type="entry name" value="Histone-fold"/>
    <property type="match status" value="1"/>
</dbReference>
<dbReference type="OrthoDB" id="436852at2759"/>
<dbReference type="GO" id="GO:0046982">
    <property type="term" value="F:protein heterodimerization activity"/>
    <property type="evidence" value="ECO:0007669"/>
    <property type="project" value="InterPro"/>
</dbReference>
<dbReference type="InterPro" id="IPR039535">
    <property type="entry name" value="ASST-like"/>
</dbReference>
<proteinExistence type="predicted"/>
<dbReference type="STRING" id="97359.A0A550CNL4"/>
<feature type="region of interest" description="Disordered" evidence="5">
    <location>
        <begin position="1077"/>
        <end position="1195"/>
    </location>
</feature>
<feature type="region of interest" description="Disordered" evidence="5">
    <location>
        <begin position="508"/>
        <end position="528"/>
    </location>
</feature>
<keyword evidence="2" id="KW-0805">Transcription regulation</keyword>
<feature type="domain" description="Bromodomain associated" evidence="7">
    <location>
        <begin position="573"/>
        <end position="649"/>
    </location>
</feature>
<feature type="compositionally biased region" description="Pro residues" evidence="5">
    <location>
        <begin position="749"/>
        <end position="771"/>
    </location>
</feature>
<dbReference type="Proteomes" id="UP000320762">
    <property type="component" value="Unassembled WGS sequence"/>
</dbReference>
<dbReference type="Pfam" id="PF14269">
    <property type="entry name" value="Arylsulfotran_2"/>
    <property type="match status" value="1"/>
</dbReference>
<dbReference type="InterPro" id="IPR053143">
    <property type="entry name" value="Arylsulfate_ST"/>
</dbReference>
<dbReference type="CDD" id="cd00076">
    <property type="entry name" value="HFD_SF"/>
    <property type="match status" value="1"/>
</dbReference>
<feature type="region of interest" description="Disordered" evidence="5">
    <location>
        <begin position="703"/>
        <end position="783"/>
    </location>
</feature>
<dbReference type="InterPro" id="IPR006565">
    <property type="entry name" value="BTP"/>
</dbReference>
<name>A0A550CNL4_9AGAR</name>
<dbReference type="EMBL" id="VDMD01000004">
    <property type="protein sequence ID" value="TRM66367.1"/>
    <property type="molecule type" value="Genomic_DNA"/>
</dbReference>
<feature type="compositionally biased region" description="Low complexity" evidence="5">
    <location>
        <begin position="703"/>
        <end position="716"/>
    </location>
</feature>
<comment type="subcellular location">
    <subcellularLocation>
        <location evidence="1">Nucleus</location>
    </subcellularLocation>
</comment>
<dbReference type="PANTHER" id="PTHR35340:SF5">
    <property type="entry name" value="ASST-DOMAIN-CONTAINING PROTEIN"/>
    <property type="match status" value="1"/>
</dbReference>
<evidence type="ECO:0000256" key="6">
    <source>
        <dbReference type="SAM" id="SignalP"/>
    </source>
</evidence>
<keyword evidence="6" id="KW-0732">Signal</keyword>
<feature type="compositionally biased region" description="Basic and acidic residues" evidence="5">
    <location>
        <begin position="1099"/>
        <end position="1116"/>
    </location>
</feature>
<evidence type="ECO:0000256" key="5">
    <source>
        <dbReference type="SAM" id="MobiDB-lite"/>
    </source>
</evidence>
<gene>
    <name evidence="8" type="ORF">BD626DRAFT_546654</name>
</gene>
<dbReference type="SMART" id="SM00576">
    <property type="entry name" value="BTP"/>
    <property type="match status" value="1"/>
</dbReference>
<dbReference type="GO" id="GO:0005634">
    <property type="term" value="C:nucleus"/>
    <property type="evidence" value="ECO:0007669"/>
    <property type="project" value="UniProtKB-SubCell"/>
</dbReference>
<keyword evidence="3" id="KW-0804">Transcription</keyword>
<sequence length="1195" mass="130489">MQRLASLLLLLVALISQLQCRAATTGAYTASSDYDEGVYGAGPAQSYDASSYTPAMWNFEVGFNDTSLELASDGFIFFAPRGTDVQQVGAVIFNQQGQLLWSGAEYGATMQFTVVEYEGEDHIMLYTGPVESGGYGDGFYLLLNNRYEVVANITTDGLGDTYADIHEGQITSNDTALITSYVTQTYNLTDWGYPDGYVLDGVFQEIDVSTGQEIFTWRSHEHVDAHDCYWDPQGSGGSADEPWDYFHINSIEKDDYGHYLISSRHCHALYYLDGEGNVLWSIGGNQSSFEMGDNTDFYWQHDARWLDNHHISLFDNGGTNRGDNETSARGIILELDYQNMRVTLDQEFMPYNRTVSQSQGNVQILSNGNAFIGWGQVPYIAEYNSKGDTIWAARFGLLNDGSISSYRAFRYNWTGRPTELPSVNVSISDSTTTVHASWNGATEVNYWQLFGSTSESPQTAISLQNTSRSDFETPISWEGGGEWAWYQVAAMNSEDEYLSYSNFTAADGSGDEMSPAENQTATAPDPVASNGNTFISSSSIGWTAGMDEKENAIHMDSYLHVLPNVIRVLLAMDGATQKLVESSIHRTLHAHSFSRASSVATHTLADLLSRYLHLLLQSCAQYAQHAGHTSINVHDALHALDDLGFSLDELKQYAQGEAVDMARAGYGFRTSFSSRRAEELAEMRAHLHDGLKQERDDTIPLVYAPLDPDLDYPSSDSGEESEDEVLSALQLQSDPKPLAQEAEHEDDQPPAPIPPPRMPSPRMPLSPPPSPHPHKRHKKNGWNAPDYVPEFLPPFPKIVYPGDESIEPFDLDVESALPSRAQSTQPQSQPEHVPIVKIENMPAPIPPPTAAMSSSSDYTDLNPIPYSQSSLADLPEWHLPLAPPELDVEPPSAVNGNGPKSIKTGELHPRLATWGAAHHVLTTRPPATTTVQTSSSGVHTIPMSTQGRHAVLLTLLSTLNNMPNTGMRHMDVPDSLYGAVQPNYRGSAVGRLGGSHPVPVGGKRDANGNPIKPGLDKGKMQNMKWPIPTSRSTLSGDSGVAEMSTRLEGKLNTVARDVLSSNVYKRITKLTHPPPLWKSSNVADTYGPGIPAPWNSVPSKDDEKSGSHEDKERVAPDARLFVTWEYETKKGTDPLPSGPGRAGQVNGRTPRVGLPTSGSSSKLGAALTRKSKPGAPTLKLNLGGPRNGAPGKASR</sequence>
<comment type="caution">
    <text evidence="8">The sequence shown here is derived from an EMBL/GenBank/DDBJ whole genome shotgun (WGS) entry which is preliminary data.</text>
</comment>
<evidence type="ECO:0000256" key="1">
    <source>
        <dbReference type="ARBA" id="ARBA00004123"/>
    </source>
</evidence>
<accession>A0A550CNL4</accession>
<evidence type="ECO:0000313" key="8">
    <source>
        <dbReference type="EMBL" id="TRM66367.1"/>
    </source>
</evidence>
<protein>
    <submittedName>
        <fullName evidence="8">ASST-domain-containing protein</fullName>
    </submittedName>
</protein>
<evidence type="ECO:0000256" key="3">
    <source>
        <dbReference type="ARBA" id="ARBA00023163"/>
    </source>
</evidence>
<reference evidence="8 9" key="1">
    <citation type="journal article" date="2019" name="New Phytol.">
        <title>Comparative genomics reveals unique wood-decay strategies and fruiting body development in the Schizophyllaceae.</title>
        <authorList>
            <person name="Almasi E."/>
            <person name="Sahu N."/>
            <person name="Krizsan K."/>
            <person name="Balint B."/>
            <person name="Kovacs G.M."/>
            <person name="Kiss B."/>
            <person name="Cseklye J."/>
            <person name="Drula E."/>
            <person name="Henrissat B."/>
            <person name="Nagy I."/>
            <person name="Chovatia M."/>
            <person name="Adam C."/>
            <person name="LaButti K."/>
            <person name="Lipzen A."/>
            <person name="Riley R."/>
            <person name="Grigoriev I.V."/>
            <person name="Nagy L.G."/>
        </authorList>
    </citation>
    <scope>NUCLEOTIDE SEQUENCE [LARGE SCALE GENOMIC DNA]</scope>
    <source>
        <strain evidence="8 9">NL-1724</strain>
    </source>
</reference>
<evidence type="ECO:0000259" key="7">
    <source>
        <dbReference type="SMART" id="SM00576"/>
    </source>
</evidence>
<dbReference type="Gene3D" id="1.10.20.10">
    <property type="entry name" value="Histone, subunit A"/>
    <property type="match status" value="1"/>
</dbReference>
<evidence type="ECO:0000313" key="9">
    <source>
        <dbReference type="Proteomes" id="UP000320762"/>
    </source>
</evidence>
<evidence type="ECO:0000256" key="4">
    <source>
        <dbReference type="ARBA" id="ARBA00023242"/>
    </source>
</evidence>
<dbReference type="PANTHER" id="PTHR35340">
    <property type="entry name" value="PQQ ENZYME REPEAT PROTEIN-RELATED"/>
    <property type="match status" value="1"/>
</dbReference>
<dbReference type="AlphaFoldDB" id="A0A550CNL4"/>
<feature type="region of interest" description="Disordered" evidence="5">
    <location>
        <begin position="996"/>
        <end position="1023"/>
    </location>
</feature>